<dbReference type="GO" id="GO:0071770">
    <property type="term" value="P:DIM/DIP cell wall layer assembly"/>
    <property type="evidence" value="ECO:0007669"/>
    <property type="project" value="TreeGrafter"/>
</dbReference>
<dbReference type="InterPro" id="IPR013968">
    <property type="entry name" value="PKS_KR"/>
</dbReference>
<keyword evidence="2" id="KW-0597">Phosphoprotein</keyword>
<proteinExistence type="predicted"/>
<dbReference type="PANTHER" id="PTHR43775">
    <property type="entry name" value="FATTY ACID SYNTHASE"/>
    <property type="match status" value="1"/>
</dbReference>
<dbReference type="AlphaFoldDB" id="A0A931N4Y0"/>
<dbReference type="GO" id="GO:0006633">
    <property type="term" value="P:fatty acid biosynthetic process"/>
    <property type="evidence" value="ECO:0007669"/>
    <property type="project" value="TreeGrafter"/>
</dbReference>
<keyword evidence="6" id="KW-1185">Reference proteome</keyword>
<name>A0A931N4Y0_9NOCA</name>
<protein>
    <submittedName>
        <fullName evidence="5">SDR family NAD(P)-dependent oxidoreductase</fullName>
    </submittedName>
</protein>
<dbReference type="GO" id="GO:0005886">
    <property type="term" value="C:plasma membrane"/>
    <property type="evidence" value="ECO:0007669"/>
    <property type="project" value="TreeGrafter"/>
</dbReference>
<gene>
    <name evidence="5" type="ORF">IT779_17555</name>
</gene>
<evidence type="ECO:0000313" key="6">
    <source>
        <dbReference type="Proteomes" id="UP000655751"/>
    </source>
</evidence>
<evidence type="ECO:0000313" key="5">
    <source>
        <dbReference type="EMBL" id="MBH0778088.1"/>
    </source>
</evidence>
<dbReference type="GO" id="GO:0005737">
    <property type="term" value="C:cytoplasm"/>
    <property type="evidence" value="ECO:0007669"/>
    <property type="project" value="TreeGrafter"/>
</dbReference>
<evidence type="ECO:0000259" key="4">
    <source>
        <dbReference type="SMART" id="SM00822"/>
    </source>
</evidence>
<dbReference type="InterPro" id="IPR050091">
    <property type="entry name" value="PKS_NRPS_Biosynth_Enz"/>
</dbReference>
<dbReference type="PANTHER" id="PTHR43775:SF37">
    <property type="entry name" value="SI:DKEY-61P9.11"/>
    <property type="match status" value="1"/>
</dbReference>
<evidence type="ECO:0000256" key="1">
    <source>
        <dbReference type="ARBA" id="ARBA00022450"/>
    </source>
</evidence>
<dbReference type="RefSeq" id="WP_196150380.1">
    <property type="nucleotide sequence ID" value="NZ_JADMLG010000006.1"/>
</dbReference>
<evidence type="ECO:0000256" key="3">
    <source>
        <dbReference type="ARBA" id="ARBA00023268"/>
    </source>
</evidence>
<organism evidence="5 6">
    <name type="scientific">Nocardia bovistercoris</name>
    <dbReference type="NCBI Taxonomy" id="2785916"/>
    <lineage>
        <taxon>Bacteria</taxon>
        <taxon>Bacillati</taxon>
        <taxon>Actinomycetota</taxon>
        <taxon>Actinomycetes</taxon>
        <taxon>Mycobacteriales</taxon>
        <taxon>Nocardiaceae</taxon>
        <taxon>Nocardia</taxon>
    </lineage>
</organism>
<dbReference type="Gene3D" id="3.40.50.720">
    <property type="entry name" value="NAD(P)-binding Rossmann-like Domain"/>
    <property type="match status" value="1"/>
</dbReference>
<dbReference type="EMBL" id="JADMLG010000006">
    <property type="protein sequence ID" value="MBH0778088.1"/>
    <property type="molecule type" value="Genomic_DNA"/>
</dbReference>
<dbReference type="SUPFAM" id="SSF51735">
    <property type="entry name" value="NAD(P)-binding Rossmann-fold domains"/>
    <property type="match status" value="2"/>
</dbReference>
<sequence length="818" mass="88244">MVPRLPAIEYPADRSVLPVRRFVWRPRQIEATPEAPSPRLSGRRIAVIGGSAASAAAVLAALRDAGATPFRVAPPVAHSDSDTAQPLPALAGLDGVIDLNLETDLDIDDTSVWEPAFQQTVAVLRECFAEWNGEIDSERTFYLAVTRMGGRHGLDDGPIAQPLGGLWAGLAKSLPHEFKNVNVRVVDLPGAASAPLDEAAADLICRELYRWGYFEIGHVDGKRHTLVAEHVEVRAPRLDIGPGDVVVMSGGGRGIGFALAETLCRAHGCRVIVSGRGPAPDPGAVLNTMSEPDFLAYRDRRLIDAVGTDSLANVRAKLARARWDRELYARLAEAEAAGLDIVYRQCDVTDPDQVRALIDAAGPRLIGVVHNAGVDAPVRIPAKTRETIRRTVSVKVVGLLNLLRACTDVTELRFFHTTGSVSGRWGGMVGQLEYGAANEALSRIGHWAAAATAQAGRQRRVPVTTMCWPTWERLGNITNYEATLAYMSAMNVVEGLHHWHREILAGGYGERSFVGELGAALLPNLLRGFPPSHSLPAMDVLANRAMFLGAPVRFASGKLLESTLDADGNALPCCSDFRVDGAPAIPISLLLEYLRSLGDWVRPDSGAREPLTAMHAVAVDIEALRLDAGQTRFHARAEGEWAEGDRWQVRVQVSKADGRRVGTATLRYGAESTAARRDPLISPEHVTAASPHRLDWGGHVFRLGHWSIEPGAGVWTAQVEGDRMTDLVALAPVPRSVLPLNQVETMIRGAYLRQVPVGPSLFELDSLDICSDTVDSAGTVTGDGTRWAAGTPAGDVRIVLRNPRFTEGGRERGGIRTR</sequence>
<dbReference type="SMART" id="SM00822">
    <property type="entry name" value="PKS_KR"/>
    <property type="match status" value="1"/>
</dbReference>
<dbReference type="Pfam" id="PF08659">
    <property type="entry name" value="KR"/>
    <property type="match status" value="1"/>
</dbReference>
<dbReference type="InterPro" id="IPR057326">
    <property type="entry name" value="KR_dom"/>
</dbReference>
<keyword evidence="3" id="KW-0511">Multifunctional enzyme</keyword>
<feature type="domain" description="Ketoreductase" evidence="4">
    <location>
        <begin position="244"/>
        <end position="474"/>
    </location>
</feature>
<keyword evidence="1" id="KW-0596">Phosphopantetheine</keyword>
<comment type="caution">
    <text evidence="5">The sequence shown here is derived from an EMBL/GenBank/DDBJ whole genome shotgun (WGS) entry which is preliminary data.</text>
</comment>
<dbReference type="Proteomes" id="UP000655751">
    <property type="component" value="Unassembled WGS sequence"/>
</dbReference>
<accession>A0A931N4Y0</accession>
<dbReference type="GO" id="GO:0004312">
    <property type="term" value="F:fatty acid synthase activity"/>
    <property type="evidence" value="ECO:0007669"/>
    <property type="project" value="TreeGrafter"/>
</dbReference>
<evidence type="ECO:0000256" key="2">
    <source>
        <dbReference type="ARBA" id="ARBA00022553"/>
    </source>
</evidence>
<dbReference type="InterPro" id="IPR036291">
    <property type="entry name" value="NAD(P)-bd_dom_sf"/>
</dbReference>
<reference evidence="5" key="1">
    <citation type="submission" date="2020-11" db="EMBL/GenBank/DDBJ databases">
        <title>Nocardia NEAU-351.nov., a novel actinomycete isolated from the cow dung.</title>
        <authorList>
            <person name="Zhang X."/>
        </authorList>
    </citation>
    <scope>NUCLEOTIDE SEQUENCE</scope>
    <source>
        <strain evidence="5">NEAU-351</strain>
    </source>
</reference>